<dbReference type="Pfam" id="PF00392">
    <property type="entry name" value="GntR"/>
    <property type="match status" value="1"/>
</dbReference>
<accession>A0A0B7H0Q0</accession>
<dbReference type="OrthoDB" id="9799482at2"/>
<proteinExistence type="predicted"/>
<dbReference type="EMBL" id="CP042817">
    <property type="protein sequence ID" value="QEJ96875.1"/>
    <property type="molecule type" value="Genomic_DNA"/>
</dbReference>
<evidence type="ECO:0000313" key="9">
    <source>
        <dbReference type="Proteomes" id="UP000042527"/>
    </source>
</evidence>
<reference evidence="9" key="2">
    <citation type="submission" date="2015-01" db="EMBL/GenBank/DDBJ databases">
        <authorList>
            <person name="Manzoor Shahid"/>
            <person name="Zubair Saima"/>
        </authorList>
    </citation>
    <scope>NUCLEOTIDE SEQUENCE [LARGE SCALE GENOMIC DNA]</scope>
    <source>
        <strain evidence="9">V1</strain>
    </source>
</reference>
<keyword evidence="3" id="KW-0804">Transcription</keyword>
<name>A0A0B7H0Q0_TREPH</name>
<dbReference type="SUPFAM" id="SSF46785">
    <property type="entry name" value="Winged helix' DNA-binding domain"/>
    <property type="match status" value="1"/>
</dbReference>
<evidence type="ECO:0000313" key="10">
    <source>
        <dbReference type="Proteomes" id="UP000323594"/>
    </source>
</evidence>
<dbReference type="PANTHER" id="PTHR43537:SF45">
    <property type="entry name" value="GNTR FAMILY REGULATORY PROTEIN"/>
    <property type="match status" value="1"/>
</dbReference>
<dbReference type="EMBL" id="CP042817">
    <property type="protein sequence ID" value="QEJ96715.1"/>
    <property type="molecule type" value="Genomic_DNA"/>
</dbReference>
<protein>
    <submittedName>
        <fullName evidence="5">FCD domain protein</fullName>
    </submittedName>
    <submittedName>
        <fullName evidence="6">GntR family transcriptional regulator</fullName>
    </submittedName>
</protein>
<feature type="domain" description="HTH gntR-type" evidence="4">
    <location>
        <begin position="10"/>
        <end position="69"/>
    </location>
</feature>
<dbReference type="PROSITE" id="PS50949">
    <property type="entry name" value="HTH_GNTR"/>
    <property type="match status" value="1"/>
</dbReference>
<dbReference type="EMBL" id="CDNC01000045">
    <property type="protein sequence ID" value="CEM62825.1"/>
    <property type="molecule type" value="Genomic_DNA"/>
</dbReference>
<dbReference type="GO" id="GO:0003700">
    <property type="term" value="F:DNA-binding transcription factor activity"/>
    <property type="evidence" value="ECO:0007669"/>
    <property type="project" value="InterPro"/>
</dbReference>
<keyword evidence="2" id="KW-0238">DNA-binding</keyword>
<reference evidence="5" key="1">
    <citation type="submission" date="2015-01" db="EMBL/GenBank/DDBJ databases">
        <authorList>
            <person name="Xiang T."/>
            <person name="Song Y."/>
            <person name="Huang L."/>
            <person name="Wang B."/>
            <person name="Wu P."/>
        </authorList>
    </citation>
    <scope>NUCLEOTIDE SEQUENCE [LARGE SCALE GENOMIC DNA]</scope>
    <source>
        <strain evidence="5">V1</strain>
    </source>
</reference>
<evidence type="ECO:0000256" key="2">
    <source>
        <dbReference type="ARBA" id="ARBA00023125"/>
    </source>
</evidence>
<evidence type="ECO:0000313" key="6">
    <source>
        <dbReference type="EMBL" id="QEJ96715.1"/>
    </source>
</evidence>
<evidence type="ECO:0000313" key="8">
    <source>
        <dbReference type="EMBL" id="QEJ96875.1"/>
    </source>
</evidence>
<dbReference type="RefSeq" id="WP_052335626.1">
    <property type="nucleotide sequence ID" value="NZ_CDNC01000045.1"/>
</dbReference>
<evidence type="ECO:0000256" key="1">
    <source>
        <dbReference type="ARBA" id="ARBA00023015"/>
    </source>
</evidence>
<dbReference type="AlphaFoldDB" id="A0A0B7H0Q0"/>
<keyword evidence="1" id="KW-0805">Transcription regulation</keyword>
<dbReference type="PANTHER" id="PTHR43537">
    <property type="entry name" value="TRANSCRIPTIONAL REGULATOR, GNTR FAMILY"/>
    <property type="match status" value="1"/>
</dbReference>
<dbReference type="Proteomes" id="UP000042527">
    <property type="component" value="Unassembled WGS sequence"/>
</dbReference>
<evidence type="ECO:0000313" key="5">
    <source>
        <dbReference type="EMBL" id="CEM62825.1"/>
    </source>
</evidence>
<dbReference type="InterPro" id="IPR000524">
    <property type="entry name" value="Tscrpt_reg_HTH_GntR"/>
</dbReference>
<dbReference type="GO" id="GO:0003677">
    <property type="term" value="F:DNA binding"/>
    <property type="evidence" value="ECO:0007669"/>
    <property type="project" value="UniProtKB-KW"/>
</dbReference>
<dbReference type="Gene3D" id="1.10.10.10">
    <property type="entry name" value="Winged helix-like DNA-binding domain superfamily/Winged helix DNA-binding domain"/>
    <property type="match status" value="1"/>
</dbReference>
<reference evidence="6 10" key="3">
    <citation type="submission" date="2019-08" db="EMBL/GenBank/DDBJ databases">
        <authorList>
            <person name="Kuhnert P."/>
        </authorList>
    </citation>
    <scope>NUCLEOTIDE SEQUENCE [LARGE SCALE GENOMIC DNA]</scope>
    <source>
        <strain evidence="6 10">B36.5</strain>
    </source>
</reference>
<evidence type="ECO:0000259" key="4">
    <source>
        <dbReference type="PROSITE" id="PS50949"/>
    </source>
</evidence>
<sequence>MLNLEPIEIISAKEKVCSQLRKAIFSREIAEGTELILESIATSLGVSVTPVREALQVLQRDGLIEYKKK</sequence>
<dbReference type="InterPro" id="IPR036388">
    <property type="entry name" value="WH-like_DNA-bd_sf"/>
</dbReference>
<organism evidence="5 9">
    <name type="scientific">Treponema phagedenis</name>
    <dbReference type="NCBI Taxonomy" id="162"/>
    <lineage>
        <taxon>Bacteria</taxon>
        <taxon>Pseudomonadati</taxon>
        <taxon>Spirochaetota</taxon>
        <taxon>Spirochaetia</taxon>
        <taxon>Spirochaetales</taxon>
        <taxon>Treponemataceae</taxon>
        <taxon>Treponema</taxon>
    </lineage>
</organism>
<evidence type="ECO:0000313" key="7">
    <source>
        <dbReference type="EMBL" id="QEJ96789.1"/>
    </source>
</evidence>
<evidence type="ECO:0000256" key="3">
    <source>
        <dbReference type="ARBA" id="ARBA00023163"/>
    </source>
</evidence>
<dbReference type="EMBL" id="CP042817">
    <property type="protein sequence ID" value="QEJ96789.1"/>
    <property type="molecule type" value="Genomic_DNA"/>
</dbReference>
<dbReference type="GeneID" id="57751893"/>
<gene>
    <name evidence="6" type="ORF">FUT82_00945</name>
    <name evidence="7" type="ORF">FUT82_01485</name>
    <name evidence="8" type="ORF">FUT82_02000</name>
    <name evidence="5" type="ORF">TPHV1_50085</name>
</gene>
<dbReference type="InterPro" id="IPR036390">
    <property type="entry name" value="WH_DNA-bd_sf"/>
</dbReference>
<dbReference type="Proteomes" id="UP000323594">
    <property type="component" value="Chromosome"/>
</dbReference>
<dbReference type="SMART" id="SM00345">
    <property type="entry name" value="HTH_GNTR"/>
    <property type="match status" value="1"/>
</dbReference>
<keyword evidence="9" id="KW-1185">Reference proteome</keyword>